<dbReference type="EMBL" id="JAOVQO010000003">
    <property type="protein sequence ID" value="MCU9847179.1"/>
    <property type="molecule type" value="Genomic_DNA"/>
</dbReference>
<evidence type="ECO:0000313" key="2">
    <source>
        <dbReference type="EMBL" id="MCU9847179.1"/>
    </source>
</evidence>
<sequence>MTAMTKFSTADLPVPEIIGPYSEWPRREKLRAGTPRRRRAIAYASGLAALGIFAHCAVPLLV</sequence>
<evidence type="ECO:0000256" key="1">
    <source>
        <dbReference type="SAM" id="Phobius"/>
    </source>
</evidence>
<keyword evidence="1" id="KW-0472">Membrane</keyword>
<organism evidence="2 3">
    <name type="scientific">Albidovulum salinarum</name>
    <dbReference type="NCBI Taxonomy" id="2984153"/>
    <lineage>
        <taxon>Bacteria</taxon>
        <taxon>Pseudomonadati</taxon>
        <taxon>Pseudomonadota</taxon>
        <taxon>Alphaproteobacteria</taxon>
        <taxon>Rhodobacterales</taxon>
        <taxon>Paracoccaceae</taxon>
        <taxon>Albidovulum</taxon>
    </lineage>
</organism>
<keyword evidence="1" id="KW-0812">Transmembrane</keyword>
<dbReference type="RefSeq" id="WP_263333480.1">
    <property type="nucleotide sequence ID" value="NZ_JAOVQO010000003.1"/>
</dbReference>
<accession>A0ABT2X1I9</accession>
<comment type="caution">
    <text evidence="2">The sequence shown here is derived from an EMBL/GenBank/DDBJ whole genome shotgun (WGS) entry which is preliminary data.</text>
</comment>
<gene>
    <name evidence="2" type="ORF">OEZ60_04095</name>
</gene>
<feature type="transmembrane region" description="Helical" evidence="1">
    <location>
        <begin position="40"/>
        <end position="61"/>
    </location>
</feature>
<dbReference type="Proteomes" id="UP001209535">
    <property type="component" value="Unassembled WGS sequence"/>
</dbReference>
<evidence type="ECO:0000313" key="3">
    <source>
        <dbReference type="Proteomes" id="UP001209535"/>
    </source>
</evidence>
<proteinExistence type="predicted"/>
<reference evidence="2 3" key="1">
    <citation type="submission" date="2022-10" db="EMBL/GenBank/DDBJ databases">
        <title>Defluviimonas sp. nov., isolated from ocean surface sediments.</title>
        <authorList>
            <person name="He W."/>
            <person name="Wang L."/>
            <person name="Zhang D.-F."/>
        </authorList>
    </citation>
    <scope>NUCLEOTIDE SEQUENCE [LARGE SCALE GENOMIC DNA]</scope>
    <source>
        <strain evidence="2 3">WL0024</strain>
    </source>
</reference>
<keyword evidence="3" id="KW-1185">Reference proteome</keyword>
<keyword evidence="1" id="KW-1133">Transmembrane helix</keyword>
<name>A0ABT2X1I9_9RHOB</name>
<protein>
    <submittedName>
        <fullName evidence="2">Uncharacterized protein</fullName>
    </submittedName>
</protein>